<evidence type="ECO:0000256" key="8">
    <source>
        <dbReference type="ARBA" id="ARBA00023042"/>
    </source>
</evidence>
<evidence type="ECO:0000256" key="4">
    <source>
        <dbReference type="ARBA" id="ARBA00022664"/>
    </source>
</evidence>
<dbReference type="AlphaFoldDB" id="A0A0R0M585"/>
<comment type="catalytic activity">
    <reaction evidence="12">
        <text>a 5'-end (5'-triphosphoguanosine)-ribonucleoside in mRNA + S-adenosyl-L-methionine = a 5'-end (N(7)-methyl 5'-triphosphoguanosine)-ribonucleoside in mRNA + S-adenosyl-L-homocysteine</text>
        <dbReference type="Rhea" id="RHEA:67008"/>
        <dbReference type="Rhea" id="RHEA-COMP:17166"/>
        <dbReference type="Rhea" id="RHEA-COMP:17167"/>
        <dbReference type="ChEBI" id="CHEBI:57856"/>
        <dbReference type="ChEBI" id="CHEBI:59789"/>
        <dbReference type="ChEBI" id="CHEBI:156461"/>
        <dbReference type="ChEBI" id="CHEBI:167617"/>
        <dbReference type="EC" id="2.1.1.56"/>
    </reaction>
</comment>
<evidence type="ECO:0000259" key="16">
    <source>
        <dbReference type="PROSITE" id="PS51562"/>
    </source>
</evidence>
<evidence type="ECO:0000256" key="12">
    <source>
        <dbReference type="ARBA" id="ARBA00044712"/>
    </source>
</evidence>
<feature type="site" description="mRNA cap binding" evidence="15">
    <location>
        <position position="92"/>
    </location>
</feature>
<dbReference type="VEuPathDB" id="MicrosporidiaDB:M153_1640005332"/>
<feature type="site" description="mRNA cap binding" evidence="15">
    <location>
        <position position="225"/>
    </location>
</feature>
<evidence type="ECO:0000256" key="13">
    <source>
        <dbReference type="ARBA" id="ARBA00049739"/>
    </source>
</evidence>
<dbReference type="EMBL" id="LGUB01000040">
    <property type="protein sequence ID" value="KRH94692.1"/>
    <property type="molecule type" value="Genomic_DNA"/>
</dbReference>
<dbReference type="CDD" id="cd02440">
    <property type="entry name" value="AdoMet_MTases"/>
    <property type="match status" value="1"/>
</dbReference>
<keyword evidence="18" id="KW-1185">Reference proteome</keyword>
<feature type="binding site" evidence="14">
    <location>
        <position position="58"/>
    </location>
    <ligand>
        <name>S-adenosyl-L-methionine</name>
        <dbReference type="ChEBI" id="CHEBI:59789"/>
    </ligand>
</feature>
<dbReference type="Proteomes" id="UP000051530">
    <property type="component" value="Unassembled WGS sequence"/>
</dbReference>
<organism evidence="17 18">
    <name type="scientific">Pseudoloma neurophilia</name>
    <dbReference type="NCBI Taxonomy" id="146866"/>
    <lineage>
        <taxon>Eukaryota</taxon>
        <taxon>Fungi</taxon>
        <taxon>Fungi incertae sedis</taxon>
        <taxon>Microsporidia</taxon>
        <taxon>Pseudoloma</taxon>
    </lineage>
</organism>
<evidence type="ECO:0000256" key="5">
    <source>
        <dbReference type="ARBA" id="ARBA00022679"/>
    </source>
</evidence>
<sequence>MNDQRSMKVADHYNKIQSLTFGERKMSKIINLRNINNFIKAVLINLYVKQNDTVLDLGCGKGGDLLKYKKRGIKYLYGIDIANESINEFERRIHSQNKPFDVDLSVNDICNEEIDLKKQFDVISLQFSLHYSFETEKTFKTLFNTILRHSKIGTRILITTIDQSSILKMYNEKLVTNKPCGHCKKQSMCVGNSLFHIKLGDITKYKTFGNVYSFFLNEAVDECEEFLLPCGFLVDEFEQNGFELKENKCFGNFLEKYKDKFSYLRKRMVPNEPSKEEKEVIDIYRALVLEKIE</sequence>
<evidence type="ECO:0000256" key="6">
    <source>
        <dbReference type="ARBA" id="ARBA00022691"/>
    </source>
</evidence>
<keyword evidence="4" id="KW-0507">mRNA processing</keyword>
<feature type="binding site" evidence="14">
    <location>
        <position position="40"/>
    </location>
    <ligand>
        <name>S-adenosyl-L-methionine</name>
        <dbReference type="ChEBI" id="CHEBI:59789"/>
    </ligand>
</feature>
<evidence type="ECO:0000313" key="17">
    <source>
        <dbReference type="EMBL" id="KRH94692.1"/>
    </source>
</evidence>
<evidence type="ECO:0000256" key="15">
    <source>
        <dbReference type="PIRSR" id="PIRSR028762-2"/>
    </source>
</evidence>
<keyword evidence="8 15" id="KW-0506">mRNA capping</keyword>
<dbReference type="PIRSF" id="PIRSF028762">
    <property type="entry name" value="ABD1"/>
    <property type="match status" value="1"/>
</dbReference>
<evidence type="ECO:0000256" key="11">
    <source>
        <dbReference type="ARBA" id="ARBA00033387"/>
    </source>
</evidence>
<dbReference type="Pfam" id="PF03291">
    <property type="entry name" value="mRNA_G-N7_MeTrfase"/>
    <property type="match status" value="1"/>
</dbReference>
<name>A0A0R0M585_9MICR</name>
<evidence type="ECO:0000256" key="9">
    <source>
        <dbReference type="ARBA" id="ARBA00023242"/>
    </source>
</evidence>
<evidence type="ECO:0000313" key="18">
    <source>
        <dbReference type="Proteomes" id="UP000051530"/>
    </source>
</evidence>
<dbReference type="OrthoDB" id="10248867at2759"/>
<dbReference type="InterPro" id="IPR016899">
    <property type="entry name" value="mRNA_G-N7_MeTrfase_euk"/>
</dbReference>
<dbReference type="EC" id="2.1.1.56" evidence="2"/>
<dbReference type="PANTHER" id="PTHR12189:SF2">
    <property type="entry name" value="MRNA CAP GUANINE-N7 METHYLTRANSFERASE"/>
    <property type="match status" value="1"/>
</dbReference>
<feature type="site" description="mRNA cap binding" evidence="15">
    <location>
        <position position="67"/>
    </location>
</feature>
<evidence type="ECO:0000256" key="2">
    <source>
        <dbReference type="ARBA" id="ARBA00011926"/>
    </source>
</evidence>
<feature type="binding site" evidence="14">
    <location>
        <position position="131"/>
    </location>
    <ligand>
        <name>S-adenosyl-L-methionine</name>
        <dbReference type="ChEBI" id="CHEBI:59789"/>
    </ligand>
</feature>
<protein>
    <recommendedName>
        <fullName evidence="13">mRNA cap guanine-N(7) methyltransferase</fullName>
        <ecNumber evidence="2">2.1.1.56</ecNumber>
    </recommendedName>
    <alternativeName>
        <fullName evidence="10">mRNA (guanine-N(7))-methyltransferase</fullName>
    </alternativeName>
    <alternativeName>
        <fullName evidence="11">mRNA cap methyltransferase</fullName>
    </alternativeName>
</protein>
<dbReference type="Gene3D" id="3.40.50.150">
    <property type="entry name" value="Vaccinia Virus protein VP39"/>
    <property type="match status" value="1"/>
</dbReference>
<gene>
    <name evidence="17" type="ORF">M153_1640005332</name>
</gene>
<feature type="site" description="mRNA cap binding" evidence="15">
    <location>
        <position position="284"/>
    </location>
</feature>
<keyword evidence="6" id="KW-0949">S-adenosyl-L-methionine</keyword>
<feature type="binding site" evidence="14">
    <location>
        <position position="108"/>
    </location>
    <ligand>
        <name>S-adenosyl-L-methionine</name>
        <dbReference type="ChEBI" id="CHEBI:59789"/>
    </ligand>
</feature>
<comment type="subcellular location">
    <subcellularLocation>
        <location evidence="1">Nucleus</location>
    </subcellularLocation>
</comment>
<dbReference type="SUPFAM" id="SSF53335">
    <property type="entry name" value="S-adenosyl-L-methionine-dependent methyltransferases"/>
    <property type="match status" value="1"/>
</dbReference>
<proteinExistence type="predicted"/>
<dbReference type="InterPro" id="IPR004971">
    <property type="entry name" value="mRNA_G-N7_MeTrfase_dom"/>
</dbReference>
<dbReference type="InterPro" id="IPR039753">
    <property type="entry name" value="RG7MT1"/>
</dbReference>
<feature type="binding site" evidence="14">
    <location>
        <position position="126"/>
    </location>
    <ligand>
        <name>S-adenosyl-L-methionine</name>
        <dbReference type="ChEBI" id="CHEBI:59789"/>
    </ligand>
</feature>
<comment type="caution">
    <text evidence="17">The sequence shown here is derived from an EMBL/GenBank/DDBJ whole genome shotgun (WGS) entry which is preliminary data.</text>
</comment>
<reference evidence="17 18" key="1">
    <citation type="submission" date="2015-07" db="EMBL/GenBank/DDBJ databases">
        <title>The genome of Pseudoloma neurophilia, a relevant intracellular parasite of the zebrafish.</title>
        <authorList>
            <person name="Ndikumana S."/>
            <person name="Pelin A."/>
            <person name="Sanders J."/>
            <person name="Corradi N."/>
        </authorList>
    </citation>
    <scope>NUCLEOTIDE SEQUENCE [LARGE SCALE GENOMIC DNA]</scope>
    <source>
        <strain evidence="17 18">MK1</strain>
    </source>
</reference>
<feature type="binding site" evidence="15">
    <location>
        <begin position="36"/>
        <end position="37"/>
    </location>
    <ligand>
        <name>mRNA</name>
        <dbReference type="ChEBI" id="CHEBI:33699"/>
    </ligand>
</feature>
<dbReference type="PROSITE" id="PS51562">
    <property type="entry name" value="RNA_CAP0_MT"/>
    <property type="match status" value="1"/>
</dbReference>
<keyword evidence="7" id="KW-0694">RNA-binding</keyword>
<evidence type="ECO:0000256" key="1">
    <source>
        <dbReference type="ARBA" id="ARBA00004123"/>
    </source>
</evidence>
<dbReference type="GO" id="GO:0005634">
    <property type="term" value="C:nucleus"/>
    <property type="evidence" value="ECO:0007669"/>
    <property type="project" value="UniProtKB-SubCell"/>
</dbReference>
<feature type="site" description="mRNA cap binding" evidence="15">
    <location>
        <position position="61"/>
    </location>
</feature>
<evidence type="ECO:0000256" key="7">
    <source>
        <dbReference type="ARBA" id="ARBA00022884"/>
    </source>
</evidence>
<dbReference type="GO" id="GO:0003723">
    <property type="term" value="F:RNA binding"/>
    <property type="evidence" value="ECO:0007669"/>
    <property type="project" value="UniProtKB-KW"/>
</dbReference>
<accession>A0A0R0M585</accession>
<keyword evidence="5 17" id="KW-0808">Transferase</keyword>
<feature type="site" description="mRNA cap binding" evidence="15">
    <location>
        <position position="130"/>
    </location>
</feature>
<evidence type="ECO:0000256" key="14">
    <source>
        <dbReference type="PIRSR" id="PIRSR028762-1"/>
    </source>
</evidence>
<evidence type="ECO:0000256" key="10">
    <source>
        <dbReference type="ARBA" id="ARBA00032772"/>
    </source>
</evidence>
<keyword evidence="9" id="KW-0539">Nucleus</keyword>
<dbReference type="GO" id="GO:0004482">
    <property type="term" value="F:mRNA 5'-cap (guanine-N7-)-methyltransferase activity"/>
    <property type="evidence" value="ECO:0007669"/>
    <property type="project" value="UniProtKB-EC"/>
</dbReference>
<dbReference type="PANTHER" id="PTHR12189">
    <property type="entry name" value="MRNA GUANINE-7- METHYLTRANSFERASE"/>
    <property type="match status" value="1"/>
</dbReference>
<feature type="binding site" evidence="14">
    <location>
        <position position="80"/>
    </location>
    <ligand>
        <name>S-adenosyl-L-methionine</name>
        <dbReference type="ChEBI" id="CHEBI:59789"/>
    </ligand>
</feature>
<keyword evidence="3 17" id="KW-0489">Methyltransferase</keyword>
<dbReference type="InterPro" id="IPR029063">
    <property type="entry name" value="SAM-dependent_MTases_sf"/>
</dbReference>
<feature type="domain" description="MRNA cap 0 methyltransferase" evidence="16">
    <location>
        <begin position="27"/>
        <end position="292"/>
    </location>
</feature>
<evidence type="ECO:0000256" key="3">
    <source>
        <dbReference type="ARBA" id="ARBA00022603"/>
    </source>
</evidence>